<gene>
    <name evidence="11" type="primary">lpxB</name>
    <name evidence="11" type="ORF">ERS672216_00103</name>
</gene>
<dbReference type="GO" id="GO:0005543">
    <property type="term" value="F:phospholipid binding"/>
    <property type="evidence" value="ECO:0007669"/>
    <property type="project" value="TreeGrafter"/>
</dbReference>
<dbReference type="EMBL" id="FIZP01000001">
    <property type="protein sequence ID" value="CZE45923.1"/>
    <property type="molecule type" value="Genomic_DNA"/>
</dbReference>
<evidence type="ECO:0000256" key="8">
    <source>
        <dbReference type="ARBA" id="ARBA00023098"/>
    </source>
</evidence>
<proteinExistence type="predicted"/>
<dbReference type="SUPFAM" id="SSF53756">
    <property type="entry name" value="UDP-Glycosyltransferase/glycogen phosphorylase"/>
    <property type="match status" value="1"/>
</dbReference>
<dbReference type="PANTHER" id="PTHR30372">
    <property type="entry name" value="LIPID-A-DISACCHARIDE SYNTHASE"/>
    <property type="match status" value="1"/>
</dbReference>
<keyword evidence="8" id="KW-0443">Lipid metabolism</keyword>
<comment type="catalytic activity">
    <reaction evidence="9">
        <text>a lipid X + a UDP-2-N,3-O-bis[(3R)-3-hydroxyacyl]-alpha-D-glucosamine = a lipid A disaccharide + UDP + H(+)</text>
        <dbReference type="Rhea" id="RHEA:67828"/>
        <dbReference type="ChEBI" id="CHEBI:15378"/>
        <dbReference type="ChEBI" id="CHEBI:58223"/>
        <dbReference type="ChEBI" id="CHEBI:137748"/>
        <dbReference type="ChEBI" id="CHEBI:176338"/>
        <dbReference type="ChEBI" id="CHEBI:176343"/>
        <dbReference type="EC" id="2.4.1.182"/>
    </reaction>
</comment>
<evidence type="ECO:0000256" key="10">
    <source>
        <dbReference type="NCBIfam" id="TIGR00215"/>
    </source>
</evidence>
<dbReference type="Pfam" id="PF02684">
    <property type="entry name" value="LpxB"/>
    <property type="match status" value="1"/>
</dbReference>
<evidence type="ECO:0000256" key="5">
    <source>
        <dbReference type="ARBA" id="ARBA00022556"/>
    </source>
</evidence>
<sequence length="357" mass="40550">MKKYLISCLEPSANLHFGEVLKELKKSAKSGEEFEICGIFDPKFAQPIYASSEFSAMGFVEILPLIFKAKKALKQMVELAKECDGVLLIDSPAFNLPLAKALKKAKVKAKITYYILPQVWAWKPKRVEKVEKYCDNLASILPFDEQFYNRSIYVGHPLLDEIKFQKHEAINSGKIAFLPGSRRSEIIRLMPVFKELATKFKDKEKILPIPAHLMDKVDEIYGDVSEFSITNDAPKALYESEFAFVCSGTATLETALVGTPLVLAYKAKAIDMFIAKRLVNLTHVGLANIMFDFMKKEPLHEEFLQDEANAQNLYNAYLNCDRTKFIKACEELREYLKFGSAKNVLALLKDNFNDTKI</sequence>
<evidence type="ECO:0000256" key="9">
    <source>
        <dbReference type="ARBA" id="ARBA00048975"/>
    </source>
</evidence>
<keyword evidence="7 11" id="KW-0808">Transferase</keyword>
<accession>A0A128ECP9</accession>
<reference evidence="11 12" key="1">
    <citation type="submission" date="2016-02" db="EMBL/GenBank/DDBJ databases">
        <authorList>
            <consortium name="Pathogen Informatics"/>
        </authorList>
    </citation>
    <scope>NUCLEOTIDE SEQUENCE [LARGE SCALE GENOMIC DNA]</scope>
    <source>
        <strain evidence="11 12">RC20</strain>
    </source>
</reference>
<keyword evidence="5" id="KW-0441">Lipid A biosynthesis</keyword>
<comment type="function">
    <text evidence="1">Condensation of UDP-2,3-diacylglucosamine and 2,3-diacylglucosamine-1-phosphate to form lipid A disaccharide, a precursor of lipid A, a phosphorylated glycolipid that anchors the lipopolysaccharide to the outer membrane of the cell.</text>
</comment>
<keyword evidence="6 11" id="KW-0328">Glycosyltransferase</keyword>
<evidence type="ECO:0000313" key="12">
    <source>
        <dbReference type="Proteomes" id="UP000069632"/>
    </source>
</evidence>
<evidence type="ECO:0000256" key="6">
    <source>
        <dbReference type="ARBA" id="ARBA00022676"/>
    </source>
</evidence>
<dbReference type="Proteomes" id="UP000069632">
    <property type="component" value="Unassembled WGS sequence"/>
</dbReference>
<evidence type="ECO:0000256" key="3">
    <source>
        <dbReference type="ARBA" id="ARBA00020902"/>
    </source>
</evidence>
<dbReference type="PANTHER" id="PTHR30372:SF4">
    <property type="entry name" value="LIPID-A-DISACCHARIDE SYNTHASE, MITOCHONDRIAL-RELATED"/>
    <property type="match status" value="1"/>
</dbReference>
<dbReference type="GO" id="GO:0009245">
    <property type="term" value="P:lipid A biosynthetic process"/>
    <property type="evidence" value="ECO:0007669"/>
    <property type="project" value="UniProtKB-UniRule"/>
</dbReference>
<organism evidence="11 12">
    <name type="scientific">Campylobacter geochelonis</name>
    <dbReference type="NCBI Taxonomy" id="1780362"/>
    <lineage>
        <taxon>Bacteria</taxon>
        <taxon>Pseudomonadati</taxon>
        <taxon>Campylobacterota</taxon>
        <taxon>Epsilonproteobacteria</taxon>
        <taxon>Campylobacterales</taxon>
        <taxon>Campylobacteraceae</taxon>
        <taxon>Campylobacter</taxon>
    </lineage>
</organism>
<dbReference type="EC" id="2.4.1.182" evidence="2 10"/>
<dbReference type="GO" id="GO:0008915">
    <property type="term" value="F:lipid-A-disaccharide synthase activity"/>
    <property type="evidence" value="ECO:0007669"/>
    <property type="project" value="UniProtKB-UniRule"/>
</dbReference>
<keyword evidence="12" id="KW-1185">Reference proteome</keyword>
<dbReference type="RefSeq" id="WP_075493712.1">
    <property type="nucleotide sequence ID" value="NZ_CP053844.1"/>
</dbReference>
<keyword evidence="4" id="KW-0444">Lipid biosynthesis</keyword>
<name>A0A128ECP9_9BACT</name>
<dbReference type="AlphaFoldDB" id="A0A128ECP9"/>
<dbReference type="InterPro" id="IPR003835">
    <property type="entry name" value="Glyco_trans_19"/>
</dbReference>
<evidence type="ECO:0000256" key="1">
    <source>
        <dbReference type="ARBA" id="ARBA00002056"/>
    </source>
</evidence>
<evidence type="ECO:0000256" key="7">
    <source>
        <dbReference type="ARBA" id="ARBA00022679"/>
    </source>
</evidence>
<evidence type="ECO:0000256" key="2">
    <source>
        <dbReference type="ARBA" id="ARBA00012687"/>
    </source>
</evidence>
<dbReference type="OrthoDB" id="9801642at2"/>
<evidence type="ECO:0000313" key="11">
    <source>
        <dbReference type="EMBL" id="CZE45923.1"/>
    </source>
</evidence>
<dbReference type="GO" id="GO:0016020">
    <property type="term" value="C:membrane"/>
    <property type="evidence" value="ECO:0007669"/>
    <property type="project" value="GOC"/>
</dbReference>
<protein>
    <recommendedName>
        <fullName evidence="3 10">Lipid-A-disaccharide synthase</fullName>
        <ecNumber evidence="2 10">2.4.1.182</ecNumber>
    </recommendedName>
</protein>
<evidence type="ECO:0000256" key="4">
    <source>
        <dbReference type="ARBA" id="ARBA00022516"/>
    </source>
</evidence>
<dbReference type="NCBIfam" id="TIGR00215">
    <property type="entry name" value="lpxB"/>
    <property type="match status" value="1"/>
</dbReference>